<keyword evidence="1" id="KW-0472">Membrane</keyword>
<feature type="transmembrane region" description="Helical" evidence="1">
    <location>
        <begin position="146"/>
        <end position="162"/>
    </location>
</feature>
<dbReference type="EMBL" id="HBUF01083594">
    <property type="protein sequence ID" value="CAG6633733.1"/>
    <property type="molecule type" value="Transcribed_RNA"/>
</dbReference>
<keyword evidence="1" id="KW-1133">Transmembrane helix</keyword>
<keyword evidence="1" id="KW-0812">Transmembrane</keyword>
<dbReference type="AlphaFoldDB" id="A0A8D8VS63"/>
<protein>
    <submittedName>
        <fullName evidence="2">Uncharacterized protein</fullName>
    </submittedName>
</protein>
<evidence type="ECO:0000256" key="1">
    <source>
        <dbReference type="SAM" id="Phobius"/>
    </source>
</evidence>
<sequence length="163" mass="17825">MLTPGKMFTLVNVGREKDLSTVLFVLASKSVFIFMNSDGISLWIESSILSFVCEAFPSSVGTFDCAGVSLTFSLDSLGSTSELTLTTLSSGTWFSLFISSMNLVSSLILFKLGLALSTLCALADSVVVDRLLFILSSEDFLSFDESVWYLFVLAWLFLTLVIF</sequence>
<name>A0A8D8VS63_9HEMI</name>
<accession>A0A8D8VS63</accession>
<reference evidence="2" key="1">
    <citation type="submission" date="2021-05" db="EMBL/GenBank/DDBJ databases">
        <authorList>
            <person name="Alioto T."/>
            <person name="Alioto T."/>
            <person name="Gomez Garrido J."/>
        </authorList>
    </citation>
    <scope>NUCLEOTIDE SEQUENCE</scope>
</reference>
<feature type="transmembrane region" description="Helical" evidence="1">
    <location>
        <begin position="103"/>
        <end position="126"/>
    </location>
</feature>
<organism evidence="2">
    <name type="scientific">Cacopsylla melanoneura</name>
    <dbReference type="NCBI Taxonomy" id="428564"/>
    <lineage>
        <taxon>Eukaryota</taxon>
        <taxon>Metazoa</taxon>
        <taxon>Ecdysozoa</taxon>
        <taxon>Arthropoda</taxon>
        <taxon>Hexapoda</taxon>
        <taxon>Insecta</taxon>
        <taxon>Pterygota</taxon>
        <taxon>Neoptera</taxon>
        <taxon>Paraneoptera</taxon>
        <taxon>Hemiptera</taxon>
        <taxon>Sternorrhyncha</taxon>
        <taxon>Psylloidea</taxon>
        <taxon>Psyllidae</taxon>
        <taxon>Psyllinae</taxon>
        <taxon>Cacopsylla</taxon>
    </lineage>
</organism>
<evidence type="ECO:0000313" key="2">
    <source>
        <dbReference type="EMBL" id="CAG6633733.1"/>
    </source>
</evidence>
<proteinExistence type="predicted"/>